<reference evidence="2 3" key="1">
    <citation type="journal article" date="2012" name="BMC Microbiol.">
        <title>Genome sequence of Desulfitobacterium hafniense DCB-2, a Gram-positive anaerobe capable of dehalogenation and metal reduction.</title>
        <authorList>
            <person name="Kim S.H."/>
            <person name="Harzman C."/>
            <person name="Davis J.K."/>
            <person name="Hutcheson R."/>
            <person name="Broderick J.B."/>
            <person name="Marsh T.L."/>
            <person name="Tiedje J.M."/>
        </authorList>
    </citation>
    <scope>NUCLEOTIDE SEQUENCE [LARGE SCALE GENOMIC DNA]</scope>
    <source>
        <strain evidence="3">DSM 10664 / DCB-2</strain>
    </source>
</reference>
<evidence type="ECO:0000259" key="1">
    <source>
        <dbReference type="Pfam" id="PF13556"/>
    </source>
</evidence>
<organism evidence="2 3">
    <name type="scientific">Desulfitobacterium hafniense (strain DSM 10664 / DCB-2)</name>
    <dbReference type="NCBI Taxonomy" id="272564"/>
    <lineage>
        <taxon>Bacteria</taxon>
        <taxon>Bacillati</taxon>
        <taxon>Bacillota</taxon>
        <taxon>Clostridia</taxon>
        <taxon>Eubacteriales</taxon>
        <taxon>Desulfitobacteriaceae</taxon>
        <taxon>Desulfitobacterium</taxon>
    </lineage>
</organism>
<dbReference type="InterPro" id="IPR042070">
    <property type="entry name" value="PucR_C-HTH_sf"/>
</dbReference>
<protein>
    <submittedName>
        <fullName evidence="2">Putative transcriptional regulator, PucR family</fullName>
    </submittedName>
</protein>
<accession>B8FZU5</accession>
<dbReference type="RefSeq" id="WP_015943209.1">
    <property type="nucleotide sequence ID" value="NC_011830.1"/>
</dbReference>
<dbReference type="InterPro" id="IPR051448">
    <property type="entry name" value="CdaR-like_regulators"/>
</dbReference>
<dbReference type="PANTHER" id="PTHR33744">
    <property type="entry name" value="CARBOHYDRATE DIACID REGULATOR"/>
    <property type="match status" value="1"/>
</dbReference>
<name>B8FZU5_DESHD</name>
<dbReference type="KEGG" id="dhd:Dhaf_1109"/>
<evidence type="ECO:0000313" key="3">
    <source>
        <dbReference type="Proteomes" id="UP000007726"/>
    </source>
</evidence>
<dbReference type="Pfam" id="PF13556">
    <property type="entry name" value="HTH_30"/>
    <property type="match status" value="1"/>
</dbReference>
<dbReference type="HOGENOM" id="CLU_035898_2_0_9"/>
<dbReference type="AlphaFoldDB" id="B8FZU5"/>
<dbReference type="EMBL" id="CP001336">
    <property type="protein sequence ID" value="ACL19169.1"/>
    <property type="molecule type" value="Genomic_DNA"/>
</dbReference>
<dbReference type="Proteomes" id="UP000007726">
    <property type="component" value="Chromosome"/>
</dbReference>
<dbReference type="InterPro" id="IPR025736">
    <property type="entry name" value="PucR_C-HTH_dom"/>
</dbReference>
<proteinExistence type="predicted"/>
<evidence type="ECO:0000313" key="2">
    <source>
        <dbReference type="EMBL" id="ACL19169.1"/>
    </source>
</evidence>
<gene>
    <name evidence="2" type="ordered locus">Dhaf_1109</name>
</gene>
<feature type="domain" description="PucR C-terminal helix-turn-helix" evidence="1">
    <location>
        <begin position="449"/>
        <end position="506"/>
    </location>
</feature>
<dbReference type="Gene3D" id="1.10.10.2840">
    <property type="entry name" value="PucR C-terminal helix-turn-helix domain"/>
    <property type="match status" value="1"/>
</dbReference>
<dbReference type="PANTHER" id="PTHR33744:SF15">
    <property type="entry name" value="CARBOHYDRATE DIACID REGULATOR"/>
    <property type="match status" value="1"/>
</dbReference>
<sequence length="515" mass="59569">MKLCMGIIEDGISGDIIYKNYLNTDIPFNLERAEMYCESTKVLNAGVLNIAHAENLPEEMIVQEGAALICIGMPAELYTKSPLILLVLDQSKKVAELSNEVNRIFFEYNSLELRLHEAVNKGKSIQYLVEQMAQFLNNELVVMNAEFKLIGQSNSTIHMCEISGIKQPDSHGRLSTEHVEFFKNDLIYSNVKNMREPFIYEPSIFICRVICMNVFFQDDFVCRVVIAEDRSTFRGYEAGLLHFFTSFIQLVYDLAGYSGDIMPREHMVEIFSALISGESIESWRLKNSVSQHGWNYDGPFLCASIMPSDRDYYNRTIPYYCQMINRDFKGCCAFEYERKIVCIVNLEYYNGSGECFNSVYLETLRDGYFRVGYSNVFTSIVDIQAHYVQAKISLRIGLDQFPSRWYYKFSDIVLFYMESKLTEELDGQFLCSPKIIGLDSYDRANSSDYLHTLKVYLDNQMNAVKTAKDLFIHRATMVNRLERIKELAGINFKDPDDILYIKISIRLFYKADRRG</sequence>